<reference evidence="3" key="1">
    <citation type="submission" date="2015-06" db="EMBL/GenBank/DDBJ databases">
        <authorList>
            <person name="Hoefler B.C."/>
            <person name="Straight P.D."/>
        </authorList>
    </citation>
    <scope>NUCLEOTIDE SEQUENCE</scope>
</reference>
<feature type="chain" id="PRO_5013108080" evidence="2">
    <location>
        <begin position="16"/>
        <end position="141"/>
    </location>
</feature>
<feature type="compositionally biased region" description="Polar residues" evidence="1">
    <location>
        <begin position="85"/>
        <end position="98"/>
    </location>
</feature>
<feature type="signal peptide" evidence="2">
    <location>
        <begin position="1"/>
        <end position="15"/>
    </location>
</feature>
<keyword evidence="2" id="KW-0732">Signal</keyword>
<protein>
    <submittedName>
        <fullName evidence="3">Uncharacterized protein</fullName>
    </submittedName>
</protein>
<dbReference type="EMBL" id="GDHF01001405">
    <property type="protein sequence ID" value="JAI50909.1"/>
    <property type="molecule type" value="Transcribed_RNA"/>
</dbReference>
<feature type="compositionally biased region" description="Acidic residues" evidence="1">
    <location>
        <begin position="35"/>
        <end position="55"/>
    </location>
</feature>
<name>A0A0K8WIM6_BACLA</name>
<evidence type="ECO:0000313" key="3">
    <source>
        <dbReference type="EMBL" id="JAI50909.1"/>
    </source>
</evidence>
<evidence type="ECO:0000256" key="1">
    <source>
        <dbReference type="SAM" id="MobiDB-lite"/>
    </source>
</evidence>
<proteinExistence type="predicted"/>
<sequence length="141" mass="15170">MCLVVLIMASSRLLCEESIMRLLMDEDDDWALEELSDSETEDTVLVDNVESDNQSEESSLLSGDEDVHEGVSGALMNDVPGLATPSASNEVSSGSDPSILAFSSSTIRSRSRHVWATRKGRTSNRAAAINIVRGARGQLAQ</sequence>
<organism evidence="3">
    <name type="scientific">Bactrocera latifrons</name>
    <name type="common">Malaysian fruit fly</name>
    <name type="synonym">Chaetodacus latifrons</name>
    <dbReference type="NCBI Taxonomy" id="174628"/>
    <lineage>
        <taxon>Eukaryota</taxon>
        <taxon>Metazoa</taxon>
        <taxon>Ecdysozoa</taxon>
        <taxon>Arthropoda</taxon>
        <taxon>Hexapoda</taxon>
        <taxon>Insecta</taxon>
        <taxon>Pterygota</taxon>
        <taxon>Neoptera</taxon>
        <taxon>Endopterygota</taxon>
        <taxon>Diptera</taxon>
        <taxon>Brachycera</taxon>
        <taxon>Muscomorpha</taxon>
        <taxon>Tephritoidea</taxon>
        <taxon>Tephritidae</taxon>
        <taxon>Bactrocera</taxon>
        <taxon>Bactrocera</taxon>
    </lineage>
</organism>
<evidence type="ECO:0000256" key="2">
    <source>
        <dbReference type="SAM" id="SignalP"/>
    </source>
</evidence>
<dbReference type="AlphaFoldDB" id="A0A0K8WIM6"/>
<gene>
    <name evidence="3" type="ORF">c1_g2_i1</name>
</gene>
<feature type="region of interest" description="Disordered" evidence="1">
    <location>
        <begin position="35"/>
        <end position="98"/>
    </location>
</feature>
<accession>A0A0K8WIM6</accession>